<dbReference type="Pfam" id="PF04607">
    <property type="entry name" value="RelA_SpoT"/>
    <property type="match status" value="1"/>
</dbReference>
<dbReference type="InterPro" id="IPR004095">
    <property type="entry name" value="TGS"/>
</dbReference>
<dbReference type="SMART" id="SM00954">
    <property type="entry name" value="RelA_SpoT"/>
    <property type="match status" value="1"/>
</dbReference>
<accession>A0A1F7WHU8</accession>
<dbReference type="SUPFAM" id="SSF81301">
    <property type="entry name" value="Nucleotidyltransferase"/>
    <property type="match status" value="1"/>
</dbReference>
<dbReference type="Gene3D" id="3.30.460.10">
    <property type="entry name" value="Beta Polymerase, domain 2"/>
    <property type="match status" value="1"/>
</dbReference>
<dbReference type="InterPro" id="IPR006674">
    <property type="entry name" value="HD_domain"/>
</dbReference>
<gene>
    <name evidence="5" type="ORF">A2115_03305</name>
</gene>
<evidence type="ECO:0000313" key="5">
    <source>
        <dbReference type="EMBL" id="OGM02360.1"/>
    </source>
</evidence>
<dbReference type="SUPFAM" id="SSF109604">
    <property type="entry name" value="HD-domain/PDEase-like"/>
    <property type="match status" value="1"/>
</dbReference>
<dbReference type="GO" id="GO:0005886">
    <property type="term" value="C:plasma membrane"/>
    <property type="evidence" value="ECO:0007669"/>
    <property type="project" value="TreeGrafter"/>
</dbReference>
<organism evidence="5 6">
    <name type="scientific">Candidatus Woesebacteria bacterium GWA1_41_8</name>
    <dbReference type="NCBI Taxonomy" id="1802471"/>
    <lineage>
        <taxon>Bacteria</taxon>
        <taxon>Candidatus Woeseibacteriota</taxon>
    </lineage>
</organism>
<dbReference type="CDD" id="cd00077">
    <property type="entry name" value="HDc"/>
    <property type="match status" value="1"/>
</dbReference>
<dbReference type="PROSITE" id="PS51831">
    <property type="entry name" value="HD"/>
    <property type="match status" value="1"/>
</dbReference>
<dbReference type="SUPFAM" id="SSF81271">
    <property type="entry name" value="TGS-like"/>
    <property type="match status" value="1"/>
</dbReference>
<dbReference type="InterPro" id="IPR003607">
    <property type="entry name" value="HD/PDEase_dom"/>
</dbReference>
<dbReference type="InterPro" id="IPR007685">
    <property type="entry name" value="RelA_SpoT"/>
</dbReference>
<evidence type="ECO:0000256" key="2">
    <source>
        <dbReference type="PROSITE-ProRule" id="PRU00182"/>
    </source>
</evidence>
<dbReference type="AlphaFoldDB" id="A0A1F7WHU8"/>
<dbReference type="InterPro" id="IPR004811">
    <property type="entry name" value="RelA/Spo_fam"/>
</dbReference>
<feature type="domain" description="HD" evidence="4">
    <location>
        <begin position="47"/>
        <end position="147"/>
    </location>
</feature>
<dbReference type="Gene3D" id="1.10.3210.10">
    <property type="entry name" value="Hypothetical protein af1432"/>
    <property type="match status" value="1"/>
</dbReference>
<name>A0A1F7WHU8_9BACT</name>
<dbReference type="GO" id="GO:0015969">
    <property type="term" value="P:guanosine tetraphosphate metabolic process"/>
    <property type="evidence" value="ECO:0007669"/>
    <property type="project" value="InterPro"/>
</dbReference>
<dbReference type="Pfam" id="PF02824">
    <property type="entry name" value="TGS"/>
    <property type="match status" value="1"/>
</dbReference>
<dbReference type="PANTHER" id="PTHR21262">
    <property type="entry name" value="GUANOSINE-3',5'-BIS DIPHOSPHATE 3'-PYROPHOSPHOHYDROLASE"/>
    <property type="match status" value="1"/>
</dbReference>
<dbReference type="InterPro" id="IPR033655">
    <property type="entry name" value="TGS_RelA/SpoT"/>
</dbReference>
<keyword evidence="2" id="KW-0694">RNA-binding</keyword>
<evidence type="ECO:0000256" key="1">
    <source>
        <dbReference type="ARBA" id="ARBA00025704"/>
    </source>
</evidence>
<comment type="similarity">
    <text evidence="3">Belongs to the relA/spoT family.</text>
</comment>
<dbReference type="Pfam" id="PF13328">
    <property type="entry name" value="HD_4"/>
    <property type="match status" value="1"/>
</dbReference>
<reference evidence="5 6" key="1">
    <citation type="journal article" date="2016" name="Nat. Commun.">
        <title>Thousands of microbial genomes shed light on interconnected biogeochemical processes in an aquifer system.</title>
        <authorList>
            <person name="Anantharaman K."/>
            <person name="Brown C.T."/>
            <person name="Hug L.A."/>
            <person name="Sharon I."/>
            <person name="Castelle C.J."/>
            <person name="Probst A.J."/>
            <person name="Thomas B.C."/>
            <person name="Singh A."/>
            <person name="Wilkins M.J."/>
            <person name="Karaoz U."/>
            <person name="Brodie E.L."/>
            <person name="Williams K.H."/>
            <person name="Hubbard S.S."/>
            <person name="Banfield J.F."/>
        </authorList>
    </citation>
    <scope>NUCLEOTIDE SEQUENCE [LARGE SCALE GENOMIC DNA]</scope>
</reference>
<evidence type="ECO:0000256" key="3">
    <source>
        <dbReference type="RuleBase" id="RU003847"/>
    </source>
</evidence>
<dbReference type="InterPro" id="IPR012675">
    <property type="entry name" value="Beta-grasp_dom_sf"/>
</dbReference>
<dbReference type="PROSITE" id="PS50889">
    <property type="entry name" value="S4"/>
    <property type="match status" value="1"/>
</dbReference>
<comment type="caution">
    <text evidence="5">The sequence shown here is derived from an EMBL/GenBank/DDBJ whole genome shotgun (WGS) entry which is preliminary data.</text>
</comment>
<dbReference type="CDD" id="cd05399">
    <property type="entry name" value="NT_Rel-Spo_like"/>
    <property type="match status" value="1"/>
</dbReference>
<evidence type="ECO:0000313" key="6">
    <source>
        <dbReference type="Proteomes" id="UP000176198"/>
    </source>
</evidence>
<comment type="pathway">
    <text evidence="1">Purine metabolism.</text>
</comment>
<protein>
    <recommendedName>
        <fullName evidence="4">HD domain-containing protein</fullName>
    </recommendedName>
</protein>
<dbReference type="STRING" id="1802471.A2115_03305"/>
<dbReference type="Proteomes" id="UP000176198">
    <property type="component" value="Unassembled WGS sequence"/>
</dbReference>
<dbReference type="Gene3D" id="3.10.20.30">
    <property type="match status" value="1"/>
</dbReference>
<dbReference type="PANTHER" id="PTHR21262:SF31">
    <property type="entry name" value="GTP PYROPHOSPHOKINASE"/>
    <property type="match status" value="1"/>
</dbReference>
<evidence type="ECO:0000259" key="4">
    <source>
        <dbReference type="PROSITE" id="PS51831"/>
    </source>
</evidence>
<dbReference type="GO" id="GO:0003723">
    <property type="term" value="F:RNA binding"/>
    <property type="evidence" value="ECO:0007669"/>
    <property type="project" value="UniProtKB-KW"/>
</dbReference>
<dbReference type="FunFam" id="3.10.20.30:FF:000002">
    <property type="entry name" value="GTP pyrophosphokinase (RelA/SpoT)"/>
    <property type="match status" value="1"/>
</dbReference>
<dbReference type="InterPro" id="IPR043519">
    <property type="entry name" value="NT_sf"/>
</dbReference>
<dbReference type="InterPro" id="IPR012676">
    <property type="entry name" value="TGS-like"/>
</dbReference>
<dbReference type="CDD" id="cd01668">
    <property type="entry name" value="TGS_RSH"/>
    <property type="match status" value="1"/>
</dbReference>
<comment type="function">
    <text evidence="3">In eubacteria ppGpp (guanosine 3'-diphosphate 5'-diphosphate) is a mediator of the stringent response that coordinates a variety of cellular activities in response to changes in nutritional abundance.</text>
</comment>
<dbReference type="FunFam" id="1.10.3210.10:FF:000001">
    <property type="entry name" value="GTP pyrophosphokinase RelA"/>
    <property type="match status" value="1"/>
</dbReference>
<sequence length="500" mass="57543">MEEDFKKLLSDIQSYTTKSEDVDDVKKAWDFAKIAHFDVKRKNGESYLVHCLETAKELVDWKLDRDSIVAGILHDTVDHGAATYDDLEENFGKVIADLVEGVTNVSFVKLKKDREEWYVENLRKMFLAMARDLRVVIIKIASRIHNMKTLEPLSDDRKKHAAEETLEIYAPLAERLGMSEVKGKLEDLSFACLYPEDYLRLSKEVNKAYKKSDLIMKQMRKELLNKFSKEGVNAKLQSRKKNLYSLWRKLQRPEIAGNLFLVHDIVAMRILVDTEEKCYATLGILHHLYKPVPNTGVSDYIAQPKPNGYRSIHTKVVGPGNKFVEVQIRTYQMHQEDEYGVAAHWYLSNLKNQGRVSSKDIDEGTKITVDTKKLYWVKQLADWQKEIKDSKEFLEAVKFDALSERIFVFSPKGDVYDLPLGATPVDYAFNVHTGLGFYIKDAKVNGKIVPLDYKLKSGDVVKIEKTKNIKKPNRDWLGFIKSTVARREIGKHFRNAQNSG</sequence>
<dbReference type="EMBL" id="MGFJ01000023">
    <property type="protein sequence ID" value="OGM02360.1"/>
    <property type="molecule type" value="Genomic_DNA"/>
</dbReference>
<proteinExistence type="inferred from homology"/>
<dbReference type="NCBIfam" id="TIGR00691">
    <property type="entry name" value="spoT_relA"/>
    <property type="match status" value="1"/>
</dbReference>